<dbReference type="Pfam" id="PF13202">
    <property type="entry name" value="EF-hand_5"/>
    <property type="match status" value="1"/>
</dbReference>
<gene>
    <name evidence="5" type="ORF">PGLA1383_LOCUS15301</name>
</gene>
<comment type="caution">
    <text evidence="5">The sequence shown here is derived from an EMBL/GenBank/DDBJ whole genome shotgun (WGS) entry which is preliminary data.</text>
</comment>
<keyword evidence="6" id="KW-1185">Reference proteome</keyword>
<dbReference type="InterPro" id="IPR011992">
    <property type="entry name" value="EF-hand-dom_pair"/>
</dbReference>
<organism evidence="5 6">
    <name type="scientific">Polarella glacialis</name>
    <name type="common">Dinoflagellate</name>
    <dbReference type="NCBI Taxonomy" id="89957"/>
    <lineage>
        <taxon>Eukaryota</taxon>
        <taxon>Sar</taxon>
        <taxon>Alveolata</taxon>
        <taxon>Dinophyceae</taxon>
        <taxon>Suessiales</taxon>
        <taxon>Suessiaceae</taxon>
        <taxon>Polarella</taxon>
    </lineage>
</organism>
<dbReference type="Proteomes" id="UP000654075">
    <property type="component" value="Unassembled WGS sequence"/>
</dbReference>
<keyword evidence="3" id="KW-0106">Calcium</keyword>
<protein>
    <recommendedName>
        <fullName evidence="4">EF-hand domain-containing protein</fullName>
    </recommendedName>
</protein>
<dbReference type="PANTHER" id="PTHR34524">
    <property type="entry name" value="CALCYPHOSIN"/>
    <property type="match status" value="1"/>
</dbReference>
<dbReference type="Pfam" id="PF13499">
    <property type="entry name" value="EF-hand_7"/>
    <property type="match status" value="2"/>
</dbReference>
<evidence type="ECO:0000256" key="2">
    <source>
        <dbReference type="ARBA" id="ARBA00022737"/>
    </source>
</evidence>
<proteinExistence type="predicted"/>
<feature type="domain" description="EF-hand" evidence="4">
    <location>
        <begin position="158"/>
        <end position="193"/>
    </location>
</feature>
<dbReference type="EMBL" id="CAJNNV010008960">
    <property type="protein sequence ID" value="CAE8596843.1"/>
    <property type="molecule type" value="Genomic_DNA"/>
</dbReference>
<evidence type="ECO:0000313" key="6">
    <source>
        <dbReference type="Proteomes" id="UP000654075"/>
    </source>
</evidence>
<dbReference type="CDD" id="cd00051">
    <property type="entry name" value="EFh"/>
    <property type="match status" value="3"/>
</dbReference>
<feature type="domain" description="EF-hand" evidence="4">
    <location>
        <begin position="105"/>
        <end position="140"/>
    </location>
</feature>
<dbReference type="PROSITE" id="PS00018">
    <property type="entry name" value="EF_HAND_1"/>
    <property type="match status" value="5"/>
</dbReference>
<dbReference type="InterPro" id="IPR051581">
    <property type="entry name" value="Ca-bind"/>
</dbReference>
<dbReference type="OrthoDB" id="186625at2759"/>
<dbReference type="Gene3D" id="1.10.238.10">
    <property type="entry name" value="EF-hand"/>
    <property type="match status" value="3"/>
</dbReference>
<dbReference type="InterPro" id="IPR018247">
    <property type="entry name" value="EF_Hand_1_Ca_BS"/>
</dbReference>
<reference evidence="5" key="1">
    <citation type="submission" date="2021-02" db="EMBL/GenBank/DDBJ databases">
        <authorList>
            <person name="Dougan E. K."/>
            <person name="Rhodes N."/>
            <person name="Thang M."/>
            <person name="Chan C."/>
        </authorList>
    </citation>
    <scope>NUCLEOTIDE SEQUENCE</scope>
</reference>
<keyword evidence="1" id="KW-0479">Metal-binding</keyword>
<keyword evidence="2" id="KW-0677">Repeat</keyword>
<dbReference type="PANTHER" id="PTHR34524:SF6">
    <property type="entry name" value="CALCYPHOSINE LIKE"/>
    <property type="match status" value="1"/>
</dbReference>
<dbReference type="PROSITE" id="PS50222">
    <property type="entry name" value="EF_HAND_2"/>
    <property type="match status" value="4"/>
</dbReference>
<dbReference type="SUPFAM" id="SSF47473">
    <property type="entry name" value="EF-hand"/>
    <property type="match status" value="2"/>
</dbReference>
<accession>A0A813E6X7</accession>
<feature type="domain" description="EF-hand" evidence="4">
    <location>
        <begin position="9"/>
        <end position="44"/>
    </location>
</feature>
<evidence type="ECO:0000313" key="5">
    <source>
        <dbReference type="EMBL" id="CAE8596843.1"/>
    </source>
</evidence>
<sequence>MESAGHSAPSPAVLMPVFNYFDANADGTVSIQEFAAAVSRYNTRQVLKQDLDNKIAQEVIERIARSVVRTGHRPQDLFGTLDRDQNGRLSRVELELVILGFQPDLALSEREAVFARFDFDGSGLVDLREFCAALQSVSDSILVAVEEKVRLIGREFQHKALDIHDSFVAFDRNGDGQLSREEWLRAMSVLDLPLSTDDLEAVFSHVDRNQDGVVSISEFLQLFGSPVARALSVLTPYPSLLRTPVAPPLPPTCVYQPLHGVESFWEKEALDLVKSCLSVQRSGLGIVEVFRRLDIDNSETMTSYEFHRLLTSYRPDLTSPQVDQLFSKVNISRSGAITLSEFVRRLG</sequence>
<dbReference type="InterPro" id="IPR002048">
    <property type="entry name" value="EF_hand_dom"/>
</dbReference>
<dbReference type="SMART" id="SM00054">
    <property type="entry name" value="EFh"/>
    <property type="match status" value="6"/>
</dbReference>
<feature type="domain" description="EF-hand" evidence="4">
    <location>
        <begin position="194"/>
        <end position="229"/>
    </location>
</feature>
<name>A0A813E6X7_POLGL</name>
<evidence type="ECO:0000259" key="4">
    <source>
        <dbReference type="PROSITE" id="PS50222"/>
    </source>
</evidence>
<dbReference type="AlphaFoldDB" id="A0A813E6X7"/>
<evidence type="ECO:0000256" key="3">
    <source>
        <dbReference type="ARBA" id="ARBA00022837"/>
    </source>
</evidence>
<evidence type="ECO:0000256" key="1">
    <source>
        <dbReference type="ARBA" id="ARBA00022723"/>
    </source>
</evidence>
<dbReference type="GO" id="GO:0005509">
    <property type="term" value="F:calcium ion binding"/>
    <property type="evidence" value="ECO:0007669"/>
    <property type="project" value="InterPro"/>
</dbReference>